<dbReference type="Proteomes" id="UP000652761">
    <property type="component" value="Unassembled WGS sequence"/>
</dbReference>
<name>A0A843V2E5_COLES</name>
<feature type="domain" description="Rhodanese" evidence="1">
    <location>
        <begin position="436"/>
        <end position="572"/>
    </location>
</feature>
<dbReference type="InterPro" id="IPR036873">
    <property type="entry name" value="Rhodanese-like_dom_sf"/>
</dbReference>
<dbReference type="GO" id="GO:0071277">
    <property type="term" value="P:cellular response to calcium ion"/>
    <property type="evidence" value="ECO:0007669"/>
    <property type="project" value="InterPro"/>
</dbReference>
<protein>
    <recommendedName>
        <fullName evidence="1">Rhodanese domain-containing protein</fullName>
    </recommendedName>
</protein>
<evidence type="ECO:0000313" key="2">
    <source>
        <dbReference type="EMBL" id="MQL86973.1"/>
    </source>
</evidence>
<sequence>MLPLVCSAAPGCSPQFPISFPVGAKTSSLLWRGNEDRHNVEDRVFLGNQDGIHKYEVSFKPHSTRYLHSLVVEAPDSECASSIDSSIFSPYPNDLDDIVRGFSNGNFESNPESWSCFMKEMTVSYPMNTGIDQVETSSEIESVNFVVSNGGNAANELSSQSMTAEPVMSQNIELLSSAPASAAVNVLSEPATSGSLSVSDSSLQIMTENTTSISNTLEATGDEVSKLKENVEHLLPGILDSTTSSILKAQSAVEDTYDALVFSVKRTVDNLTGSVDNAMGSLFSSIEKSKDQADGKLTVISSNFKGGLYGAGNLAIDILRKAILSFEDLLGNATDFVVYSYDSAKTLLPAEVRETINTAEVKVLEILAPIGTALQKAYAVIQGLEKNLGFDPNDPVVQFTLIFIGSTTLGFSYWILKYGGYSGDLSPETTLELLKSDEDAVLIDVRPEARDFHVCLLTFYIVSVNMHFYLKDLRERDGVPDLRRRARFRYASVNLPKIDDSSRKLLRSARDVDDALISVVIQNLKAVKDGTKIIVLDASGDQSKAIARSLRRLGVKASGFRSWVKSGLRIKELQSETTLSVLNEEAEAILDDLRPTPLQIFGYSLAMRQGKVPCWNLAWPKSPRGSWWLTRLPKAVILAHFPCPRP</sequence>
<proteinExistence type="predicted"/>
<keyword evidence="3" id="KW-1185">Reference proteome</keyword>
<dbReference type="SUPFAM" id="SSF52821">
    <property type="entry name" value="Rhodanese/Cell cycle control phosphatase"/>
    <property type="match status" value="1"/>
</dbReference>
<dbReference type="InterPro" id="IPR001763">
    <property type="entry name" value="Rhodanese-like_dom"/>
</dbReference>
<reference evidence="2" key="1">
    <citation type="submission" date="2017-07" db="EMBL/GenBank/DDBJ databases">
        <title>Taro Niue Genome Assembly and Annotation.</title>
        <authorList>
            <person name="Atibalentja N."/>
            <person name="Keating K."/>
            <person name="Fields C.J."/>
        </authorList>
    </citation>
    <scope>NUCLEOTIDE SEQUENCE</scope>
    <source>
        <strain evidence="2">Niue_2</strain>
        <tissue evidence="2">Leaf</tissue>
    </source>
</reference>
<comment type="caution">
    <text evidence="2">The sequence shown here is derived from an EMBL/GenBank/DDBJ whole genome shotgun (WGS) entry which is preliminary data.</text>
</comment>
<dbReference type="EMBL" id="NMUH01000941">
    <property type="protein sequence ID" value="MQL86973.1"/>
    <property type="molecule type" value="Genomic_DNA"/>
</dbReference>
<gene>
    <name evidence="2" type="ORF">Taro_019503</name>
</gene>
<dbReference type="PANTHER" id="PTHR34209">
    <property type="entry name" value="RHODANESE/CELL CYCLE CONTROL PHOSPHATASE SUPERFAMILY PROTEIN"/>
    <property type="match status" value="1"/>
</dbReference>
<dbReference type="PROSITE" id="PS50206">
    <property type="entry name" value="RHODANESE_3"/>
    <property type="match status" value="1"/>
</dbReference>
<evidence type="ECO:0000313" key="3">
    <source>
        <dbReference type="Proteomes" id="UP000652761"/>
    </source>
</evidence>
<dbReference type="OrthoDB" id="551300at2759"/>
<organism evidence="2 3">
    <name type="scientific">Colocasia esculenta</name>
    <name type="common">Wild taro</name>
    <name type="synonym">Arum esculentum</name>
    <dbReference type="NCBI Taxonomy" id="4460"/>
    <lineage>
        <taxon>Eukaryota</taxon>
        <taxon>Viridiplantae</taxon>
        <taxon>Streptophyta</taxon>
        <taxon>Embryophyta</taxon>
        <taxon>Tracheophyta</taxon>
        <taxon>Spermatophyta</taxon>
        <taxon>Magnoliopsida</taxon>
        <taxon>Liliopsida</taxon>
        <taxon>Araceae</taxon>
        <taxon>Aroideae</taxon>
        <taxon>Colocasieae</taxon>
        <taxon>Colocasia</taxon>
    </lineage>
</organism>
<dbReference type="GO" id="GO:0009704">
    <property type="term" value="P:de-etiolation"/>
    <property type="evidence" value="ECO:0007669"/>
    <property type="project" value="InterPro"/>
</dbReference>
<accession>A0A843V2E5</accession>
<dbReference type="PANTHER" id="PTHR34209:SF3">
    <property type="entry name" value="RHODANESE_CELL CYCLE CONTROL PHOSPHATASE SUPERFAMILY PROTEIN"/>
    <property type="match status" value="1"/>
</dbReference>
<dbReference type="Gene3D" id="3.40.250.10">
    <property type="entry name" value="Rhodanese-like domain"/>
    <property type="match status" value="1"/>
</dbReference>
<dbReference type="AlphaFoldDB" id="A0A843V2E5"/>
<dbReference type="GO" id="GO:0090333">
    <property type="term" value="P:regulation of stomatal closure"/>
    <property type="evidence" value="ECO:0007669"/>
    <property type="project" value="InterPro"/>
</dbReference>
<dbReference type="InterPro" id="IPR044690">
    <property type="entry name" value="CAS_plant"/>
</dbReference>
<evidence type="ECO:0000259" key="1">
    <source>
        <dbReference type="PROSITE" id="PS50206"/>
    </source>
</evidence>